<keyword evidence="6" id="KW-1185">Reference proteome</keyword>
<name>A0ABV3FVY6_9NOCA</name>
<evidence type="ECO:0000259" key="4">
    <source>
        <dbReference type="Pfam" id="PF13458"/>
    </source>
</evidence>
<evidence type="ECO:0000313" key="5">
    <source>
        <dbReference type="EMBL" id="MEV0709558.1"/>
    </source>
</evidence>
<dbReference type="Gene3D" id="3.40.50.2300">
    <property type="match status" value="2"/>
</dbReference>
<evidence type="ECO:0000313" key="6">
    <source>
        <dbReference type="Proteomes" id="UP001551695"/>
    </source>
</evidence>
<comment type="similarity">
    <text evidence="1">Belongs to the leucine-binding protein family.</text>
</comment>
<feature type="signal peptide" evidence="3">
    <location>
        <begin position="1"/>
        <end position="24"/>
    </location>
</feature>
<organism evidence="5 6">
    <name type="scientific">Nocardia aurea</name>
    <dbReference type="NCBI Taxonomy" id="2144174"/>
    <lineage>
        <taxon>Bacteria</taxon>
        <taxon>Bacillati</taxon>
        <taxon>Actinomycetota</taxon>
        <taxon>Actinomycetes</taxon>
        <taxon>Mycobacteriales</taxon>
        <taxon>Nocardiaceae</taxon>
        <taxon>Nocardia</taxon>
    </lineage>
</organism>
<accession>A0ABV3FVY6</accession>
<proteinExistence type="inferred from homology"/>
<feature type="chain" id="PRO_5046239614" evidence="3">
    <location>
        <begin position="25"/>
        <end position="456"/>
    </location>
</feature>
<comment type="caution">
    <text evidence="5">The sequence shown here is derived from an EMBL/GenBank/DDBJ whole genome shotgun (WGS) entry which is preliminary data.</text>
</comment>
<evidence type="ECO:0000256" key="3">
    <source>
        <dbReference type="SAM" id="SignalP"/>
    </source>
</evidence>
<keyword evidence="2 3" id="KW-0732">Signal</keyword>
<evidence type="ECO:0000256" key="1">
    <source>
        <dbReference type="ARBA" id="ARBA00010062"/>
    </source>
</evidence>
<dbReference type="InterPro" id="IPR028082">
    <property type="entry name" value="Peripla_BP_I"/>
</dbReference>
<dbReference type="SUPFAM" id="SSF53822">
    <property type="entry name" value="Periplasmic binding protein-like I"/>
    <property type="match status" value="1"/>
</dbReference>
<dbReference type="PROSITE" id="PS51257">
    <property type="entry name" value="PROKAR_LIPOPROTEIN"/>
    <property type="match status" value="1"/>
</dbReference>
<evidence type="ECO:0000256" key="2">
    <source>
        <dbReference type="ARBA" id="ARBA00022729"/>
    </source>
</evidence>
<dbReference type="Proteomes" id="UP001551695">
    <property type="component" value="Unassembled WGS sequence"/>
</dbReference>
<dbReference type="EMBL" id="JBFAKC010000007">
    <property type="protein sequence ID" value="MEV0709558.1"/>
    <property type="molecule type" value="Genomic_DNA"/>
</dbReference>
<dbReference type="RefSeq" id="WP_355083896.1">
    <property type="nucleotide sequence ID" value="NZ_JBEXKW010000005.1"/>
</dbReference>
<reference evidence="5 6" key="1">
    <citation type="submission" date="2024-06" db="EMBL/GenBank/DDBJ databases">
        <title>The Natural Products Discovery Center: Release of the First 8490 Sequenced Strains for Exploring Actinobacteria Biosynthetic Diversity.</title>
        <authorList>
            <person name="Kalkreuter E."/>
            <person name="Kautsar S.A."/>
            <person name="Yang D."/>
            <person name="Bader C.D."/>
            <person name="Teijaro C.N."/>
            <person name="Fluegel L."/>
            <person name="Davis C.M."/>
            <person name="Simpson J.R."/>
            <person name="Lauterbach L."/>
            <person name="Steele A.D."/>
            <person name="Gui C."/>
            <person name="Meng S."/>
            <person name="Li G."/>
            <person name="Viehrig K."/>
            <person name="Ye F."/>
            <person name="Su P."/>
            <person name="Kiefer A.F."/>
            <person name="Nichols A."/>
            <person name="Cepeda A.J."/>
            <person name="Yan W."/>
            <person name="Fan B."/>
            <person name="Jiang Y."/>
            <person name="Adhikari A."/>
            <person name="Zheng C.-J."/>
            <person name="Schuster L."/>
            <person name="Cowan T.M."/>
            <person name="Smanski M.J."/>
            <person name="Chevrette M.G."/>
            <person name="De Carvalho L.P.S."/>
            <person name="Shen B."/>
        </authorList>
    </citation>
    <scope>NUCLEOTIDE SEQUENCE [LARGE SCALE GENOMIC DNA]</scope>
    <source>
        <strain evidence="5 6">NPDC050403</strain>
    </source>
</reference>
<dbReference type="InterPro" id="IPR028081">
    <property type="entry name" value="Leu-bd"/>
</dbReference>
<feature type="domain" description="Leucine-binding protein" evidence="4">
    <location>
        <begin position="80"/>
        <end position="406"/>
    </location>
</feature>
<dbReference type="Pfam" id="PF13458">
    <property type="entry name" value="Peripla_BP_6"/>
    <property type="match status" value="1"/>
</dbReference>
<sequence length="456" mass="48506">MSPNRGLIVLVAVSTLLLAGCAGRGEQNDEGPSTATGTGEFGDLGTVCGSGQHTKASAQGVTADSIEIGVFSDLGFTKNPEFIDAAKVFAGWCNDHGGIGGRTIDLAIHDTNLTEVRQRMIEACRDDFALVGGGAGLDALGVKDRLSCLLPSFPAQVAQARSVGADLEISASPTALPHHDSYTGFRRWLVTEAYPESLGKVGFISADSPVSKVLGEKGKESFRAQGATIVYDDLYPIAGVSNWAPFAQGIKEKGVRGLIFNGEPRQLSKLEEALTSIEYRLDWIDATNNNYSPAFLKEAANSIGFQNNVADLGGVVPFEKADSVPAMKQVESMFDKYAPGTEITFPQLRAISAWLLFAKSAASCGDDLTRRCVYDAASSERAWTAGGLQAPVNLSNRDAPSGCFNIEQATADGWKPADFRPDTGLYRCDVAPYEYQGDYGAPMTLADVGKSMTDLR</sequence>
<gene>
    <name evidence="5" type="ORF">AB0I48_18510</name>
</gene>
<protein>
    <submittedName>
        <fullName evidence="5">ABC transporter substrate-binding protein</fullName>
    </submittedName>
</protein>